<keyword evidence="1" id="KW-0175">Coiled coil</keyword>
<organism evidence="6 7">
    <name type="scientific">Patiria miniata</name>
    <name type="common">Bat star</name>
    <name type="synonym">Asterina miniata</name>
    <dbReference type="NCBI Taxonomy" id="46514"/>
    <lineage>
        <taxon>Eukaryota</taxon>
        <taxon>Metazoa</taxon>
        <taxon>Echinodermata</taxon>
        <taxon>Eleutherozoa</taxon>
        <taxon>Asterozoa</taxon>
        <taxon>Asteroidea</taxon>
        <taxon>Valvatacea</taxon>
        <taxon>Valvatida</taxon>
        <taxon>Asterinidae</taxon>
        <taxon>Patiria</taxon>
    </lineage>
</organism>
<dbReference type="Gene3D" id="3.40.50.300">
    <property type="entry name" value="P-loop containing nucleotide triphosphate hydrolases"/>
    <property type="match status" value="1"/>
</dbReference>
<feature type="domain" description="DUF8206" evidence="5">
    <location>
        <begin position="1078"/>
        <end position="1139"/>
    </location>
</feature>
<dbReference type="InterPro" id="IPR027417">
    <property type="entry name" value="P-loop_NTPase"/>
</dbReference>
<dbReference type="InterPro" id="IPR058519">
    <property type="entry name" value="DUF8206"/>
</dbReference>
<protein>
    <recommendedName>
        <fullName evidence="8">G domain-containing protein</fullName>
    </recommendedName>
</protein>
<dbReference type="OMA" id="RTICGAN"/>
<evidence type="ECO:0000259" key="3">
    <source>
        <dbReference type="Pfam" id="PF24674"/>
    </source>
</evidence>
<evidence type="ECO:0000313" key="6">
    <source>
        <dbReference type="EnsemblMetazoa" id="XP_038059688.1"/>
    </source>
</evidence>
<dbReference type="InterPro" id="IPR056073">
    <property type="entry name" value="DUF7656"/>
</dbReference>
<dbReference type="Proteomes" id="UP000887568">
    <property type="component" value="Unplaced"/>
</dbReference>
<proteinExistence type="predicted"/>
<dbReference type="GeneID" id="119730735"/>
<sequence length="1365" mass="153256">MAPIPGNLGARAPPARAVIQLSSPPAFGFSDGSLTSKFPAASGVPLQSQTDSPQKSKKKLQLADETIPTDNDPLITYRICASPFGLFRQGPGIKSLQSGSLQGPPDCLFGSDNRLPFLCLLKRLPPSQSVAFVNPNGTCCKLTAEPFCSPPYCPSGATGSGSSPAGAQHYQSGTACPVLVDDTLFGPKLEDDAVDTEDLGDTSIELVMSDNIQEKFNKLNVEAELQVSVLAGLIKLSGSGSYLGEERKSARAQSMSLIYKLRTVNEEIMLRQNKDKIDLKILSPSNGQTVNATHVVYAIDWGAVCSVTCECENKEDESVTDVKGALSAELEKLKRLVADKGSAKASYDDENKENHKKFTFQFKADVLDPDKDPDKDLPVTFEGALKLARNFPRLVKNTNTGKGVPLLYMLKPLDAVVKMCKLQIQFQKQYTSINDDSIRKCAQAVEGITQKKQSLYDIHKDLHASAEYVPEGSLAGIDDIFKKFIKQESDFKAELQDLVKKVRSGNEDVSKIEAFLDKELSATFSVSRYNFHMKGFQKDLSKLKSIKPWKKKGIIYIGKKDEVTVDDSRMVYVLYKTGDENVKTDLHEKNCEFFERLQTTHAHDKDFKFIVVDQDLREDIWPSGETKTTIHSFENAVQTSVDLYAKEGEDSEMCLIKIIRPVYKQMRPHNRAYVRIRCPNALAGNGQCSGDPFTWKCNKCRELVEYGIEDKLFYCKCGQSDPNESLWRCNEKGHGMKYIECQHDILSAELSNLRALKERNILILGETGVGKSTWINGFINYLHYDGLEEAMNAKEFQVLIPSSFTFTRDGEETKIMVGESDTNENMEEGKSATKEPRSYLFHVGGDIVRLIDTPGIGASEGIEQDRKNFDNILSHLTYYQEIHAVCILLKPNKSRLTVMFRFCIQELLAHLHSSAKHNIVFCFTNARATFYQPGDTLPTLNTELRNKQVGIQATPSNYFCFDNEPFRFLACVKNRVKFSQVEINTYAESWNKSVEQTKKLFEHISSLGPHKIRNTLSMNESRRIILAMSKPLAEVAKTIQQTVQQGKEATRQIDLVDIDMDSLKAKLKFSGFDLKRVELKYPRTVCAAPECVRYVPVGASSTQNTIYDQICHDQCTLSGISTETTNDARLQGCDCIRGTASSIVGKVVRAIRNVLVPRTKCIQCGHHYNTHMHMTYDLQLVSTEFLSEEVQTQINQKKSAKETKEAFKEAIATKKAELEEEENIIMKTSAKYGSFLKANALIPYNDAVGDYLDMSIKQERHKPDEIRNKTLLDTMETRKTQYEQERIILDLAIDKEGDENIHTPEEVMKLQEELFGLKHMGQTLKDLFDGISISHSARNIAFKETYAPIPQNHKKKGAKSSWKIW</sequence>
<feature type="region of interest" description="Disordered" evidence="2">
    <location>
        <begin position="40"/>
        <end position="59"/>
    </location>
</feature>
<evidence type="ECO:0000259" key="4">
    <source>
        <dbReference type="Pfam" id="PF24676"/>
    </source>
</evidence>
<name>A0A914A7B7_PATMI</name>
<evidence type="ECO:0000256" key="2">
    <source>
        <dbReference type="SAM" id="MobiDB-lite"/>
    </source>
</evidence>
<dbReference type="Pfam" id="PF26633">
    <property type="entry name" value="DUF8206"/>
    <property type="match status" value="1"/>
</dbReference>
<accession>A0A914A7B7</accession>
<dbReference type="SUPFAM" id="SSF52540">
    <property type="entry name" value="P-loop containing nucleoside triphosphate hydrolases"/>
    <property type="match status" value="2"/>
</dbReference>
<evidence type="ECO:0000259" key="5">
    <source>
        <dbReference type="Pfam" id="PF26633"/>
    </source>
</evidence>
<evidence type="ECO:0000256" key="1">
    <source>
        <dbReference type="SAM" id="Coils"/>
    </source>
</evidence>
<dbReference type="PANTHER" id="PTHR32046:SF11">
    <property type="entry name" value="IMMUNE-ASSOCIATED NUCLEOTIDE-BINDING PROTEIN 10-LIKE"/>
    <property type="match status" value="1"/>
</dbReference>
<dbReference type="EnsemblMetazoa" id="XM_038203760.1">
    <property type="protein sequence ID" value="XP_038059688.1"/>
    <property type="gene ID" value="LOC119730735"/>
</dbReference>
<reference evidence="6" key="1">
    <citation type="submission" date="2022-11" db="UniProtKB">
        <authorList>
            <consortium name="EnsemblMetazoa"/>
        </authorList>
    </citation>
    <scope>IDENTIFICATION</scope>
</reference>
<evidence type="ECO:0008006" key="8">
    <source>
        <dbReference type="Google" id="ProtNLM"/>
    </source>
</evidence>
<feature type="coiled-coil region" evidence="1">
    <location>
        <begin position="1197"/>
        <end position="1231"/>
    </location>
</feature>
<dbReference type="Pfam" id="PF24676">
    <property type="entry name" value="DUF7656"/>
    <property type="match status" value="1"/>
</dbReference>
<dbReference type="OrthoDB" id="8954335at2759"/>
<keyword evidence="7" id="KW-1185">Reference proteome</keyword>
<dbReference type="InterPro" id="IPR056072">
    <property type="entry name" value="SNTX_MACPF/CDC-like_dom"/>
</dbReference>
<evidence type="ECO:0000313" key="7">
    <source>
        <dbReference type="Proteomes" id="UP000887568"/>
    </source>
</evidence>
<feature type="domain" description="SNTX MACPF/CDC-like" evidence="3">
    <location>
        <begin position="184"/>
        <end position="418"/>
    </location>
</feature>
<feature type="domain" description="DUF7656" evidence="4">
    <location>
        <begin position="550"/>
        <end position="646"/>
    </location>
</feature>
<dbReference type="Pfam" id="PF24674">
    <property type="entry name" value="MACPF_SNTX"/>
    <property type="match status" value="1"/>
</dbReference>
<dbReference type="RefSeq" id="XP_038059688.1">
    <property type="nucleotide sequence ID" value="XM_038203760.1"/>
</dbReference>
<dbReference type="PANTHER" id="PTHR32046">
    <property type="entry name" value="G DOMAIN-CONTAINING PROTEIN"/>
    <property type="match status" value="1"/>
</dbReference>